<feature type="compositionally biased region" description="Low complexity" evidence="10">
    <location>
        <begin position="157"/>
        <end position="167"/>
    </location>
</feature>
<gene>
    <name evidence="14" type="primary">Mo05764</name>
    <name evidence="14" type="ORF">E5Q_05764</name>
</gene>
<reference evidence="14 15" key="1">
    <citation type="journal article" date="2011" name="J. Gen. Appl. Microbiol.">
        <title>Draft genome sequencing of the enigmatic basidiomycete Mixia osmundae.</title>
        <authorList>
            <person name="Nishida H."/>
            <person name="Nagatsuka Y."/>
            <person name="Sugiyama J."/>
        </authorList>
    </citation>
    <scope>NUCLEOTIDE SEQUENCE [LARGE SCALE GENOMIC DNA]</scope>
    <source>
        <strain evidence="15">CBS 9802 / IAM 14324 / JCM 22182 / KY 12970</strain>
    </source>
</reference>
<dbReference type="HOGENOM" id="CLU_029055_0_0_1"/>
<dbReference type="InterPro" id="IPR048538">
    <property type="entry name" value="Rrn7_cyclin_C"/>
</dbReference>
<keyword evidence="4" id="KW-0863">Zinc-finger</keyword>
<evidence type="ECO:0000259" key="13">
    <source>
        <dbReference type="Pfam" id="PF20645"/>
    </source>
</evidence>
<comment type="caution">
    <text evidence="14">The sequence shown here is derived from an EMBL/GenBank/DDBJ whole genome shotgun (WGS) entry which is preliminary data.</text>
</comment>
<dbReference type="GO" id="GO:0070860">
    <property type="term" value="C:RNA polymerase I core factor complex"/>
    <property type="evidence" value="ECO:0007669"/>
    <property type="project" value="InterPro"/>
</dbReference>
<dbReference type="OrthoDB" id="428577at2759"/>
<feature type="region of interest" description="Disordered" evidence="10">
    <location>
        <begin position="157"/>
        <end position="190"/>
    </location>
</feature>
<evidence type="ECO:0000256" key="9">
    <source>
        <dbReference type="ARBA" id="ARBA00023242"/>
    </source>
</evidence>
<keyword evidence="3" id="KW-0479">Metal-binding</keyword>
<dbReference type="FunCoup" id="G7E8B5">
    <property type="interactions" value="42"/>
</dbReference>
<evidence type="ECO:0008006" key="16">
    <source>
        <dbReference type="Google" id="ProtNLM"/>
    </source>
</evidence>
<evidence type="ECO:0000259" key="12">
    <source>
        <dbReference type="Pfam" id="PF20644"/>
    </source>
</evidence>
<comment type="subcellular location">
    <subcellularLocation>
        <location evidence="1">Nucleus</location>
        <location evidence="1">Nucleolus</location>
    </subcellularLocation>
</comment>
<dbReference type="STRING" id="764103.G7E8B5"/>
<evidence type="ECO:0000256" key="3">
    <source>
        <dbReference type="ARBA" id="ARBA00022723"/>
    </source>
</evidence>
<keyword evidence="8" id="KW-0804">Transcription</keyword>
<dbReference type="GO" id="GO:0001164">
    <property type="term" value="F:RNA polymerase I core promoter sequence-specific DNA binding"/>
    <property type="evidence" value="ECO:0007669"/>
    <property type="project" value="InterPro"/>
</dbReference>
<dbReference type="Pfam" id="PF20644">
    <property type="entry name" value="Rrn7_cyclin_N"/>
    <property type="match status" value="1"/>
</dbReference>
<sequence length="605" mass="67145">MSRRRPRCTECGSRSWSRLPAGGYVCEEGHLRQGIRDEIADVDEGKAYAGAVSHSQRRTKRVKHVDERRRLNKAERRYVLLQAMQTILRHQTAALIAGWNLPAVFEDIVRDIWAIVVDSHLVMPDEFWSDRQAAELVIGQPTLPHLSLNEHLSDLASDSELESSSTDELSDHSSSREAGQAPSNNQSADKASLVPLKPSQLLIILYLACQFLRVPCFFADLLRLAKTEQIPWNSALGLLPEAILRDLPTIYQARYLADTRSIELHLLHPNKACYARPTRDLISDTTLIAQQMAAKSIDLPPINMPPLLRRLVEHLALPPIAYQIVKQLIARLDLPLVWDTSELQRRHTNPSELQSESGAGRPGLRWHLVFGLSAAQSLVRCPDVLLAALVVSAAKVIYGLDGQVRLHDLEGGRDLLALPSHSRWISALRKLDRLPSRHAIDALWQKDITELSDGEIDAYVAFCDIHLGNRQSGSRIRNGATRLFEEDHASGSAHTVQRHLEASEKRLGDIASDLYAGETAPPTGAALPRGSIRTHNHRREEPVHADLELVCKRVGGLIGTETGEMVEVVAMVECGLGPDLVQEEQSERLRGKFNLNRTTGTGGTA</sequence>
<dbReference type="GO" id="GO:0008270">
    <property type="term" value="F:zinc ion binding"/>
    <property type="evidence" value="ECO:0007669"/>
    <property type="project" value="UniProtKB-KW"/>
</dbReference>
<evidence type="ECO:0000256" key="8">
    <source>
        <dbReference type="ARBA" id="ARBA00023163"/>
    </source>
</evidence>
<evidence type="ECO:0000313" key="15">
    <source>
        <dbReference type="Proteomes" id="UP000009131"/>
    </source>
</evidence>
<keyword evidence="9" id="KW-0539">Nucleus</keyword>
<dbReference type="GO" id="GO:0042790">
    <property type="term" value="P:nucleolar large rRNA transcription by RNA polymerase I"/>
    <property type="evidence" value="ECO:0007669"/>
    <property type="project" value="TreeGrafter"/>
</dbReference>
<proteinExistence type="inferred from homology"/>
<dbReference type="Pfam" id="PF11781">
    <property type="entry name" value="Zn_ribbon_RRN7"/>
    <property type="match status" value="1"/>
</dbReference>
<feature type="domain" description="Rrn7/TAF1B N-terminal cyclin" evidence="12">
    <location>
        <begin position="84"/>
        <end position="240"/>
    </location>
</feature>
<keyword evidence="15" id="KW-1185">Reference proteome</keyword>
<comment type="similarity">
    <text evidence="2">Belongs to the RRN7/TAF1B family.</text>
</comment>
<dbReference type="InterPro" id="IPR048540">
    <property type="entry name" value="Rrn7_cyclin_N"/>
</dbReference>
<name>G7E8B5_MIXOS</name>
<evidence type="ECO:0000256" key="7">
    <source>
        <dbReference type="ARBA" id="ARBA00023125"/>
    </source>
</evidence>
<feature type="domain" description="Rrn7/TAF1B C-terminal cyclin" evidence="13">
    <location>
        <begin position="295"/>
        <end position="459"/>
    </location>
</feature>
<keyword evidence="6" id="KW-0805">Transcription regulation</keyword>
<dbReference type="Pfam" id="PF20645">
    <property type="entry name" value="Rrn7_cyclin_C"/>
    <property type="match status" value="1"/>
</dbReference>
<evidence type="ECO:0000256" key="10">
    <source>
        <dbReference type="SAM" id="MobiDB-lite"/>
    </source>
</evidence>
<evidence type="ECO:0000259" key="11">
    <source>
        <dbReference type="Pfam" id="PF11781"/>
    </source>
</evidence>
<evidence type="ECO:0000313" key="14">
    <source>
        <dbReference type="EMBL" id="GAA99075.1"/>
    </source>
</evidence>
<keyword evidence="5" id="KW-0862">Zinc</keyword>
<dbReference type="AlphaFoldDB" id="G7E8B5"/>
<reference evidence="14 15" key="2">
    <citation type="journal article" date="2012" name="Open Biol.">
        <title>Characteristics of nucleosomes and linker DNA regions on the genome of the basidiomycete Mixia osmundae revealed by mono- and dinucleosome mapping.</title>
        <authorList>
            <person name="Nishida H."/>
            <person name="Kondo S."/>
            <person name="Matsumoto T."/>
            <person name="Suzuki Y."/>
            <person name="Yoshikawa H."/>
            <person name="Taylor T.D."/>
            <person name="Sugiyama J."/>
        </authorList>
    </citation>
    <scope>NUCLEOTIDE SEQUENCE [LARGE SCALE GENOMIC DNA]</scope>
    <source>
        <strain evidence="15">CBS 9802 / IAM 14324 / JCM 22182 / KY 12970</strain>
    </source>
</reference>
<accession>G7E8B5</accession>
<evidence type="ECO:0000256" key="1">
    <source>
        <dbReference type="ARBA" id="ARBA00004604"/>
    </source>
</evidence>
<dbReference type="eggNOG" id="ENOG502S2NQ">
    <property type="taxonomic scope" value="Eukaryota"/>
</dbReference>
<dbReference type="PANTHER" id="PTHR31576">
    <property type="entry name" value="TATA BOX-BINDING PROTEIN-ASSOCIATED FACTOR RNA POLYMERASE I SUBUNIT B"/>
    <property type="match status" value="1"/>
</dbReference>
<dbReference type="PANTHER" id="PTHR31576:SF2">
    <property type="entry name" value="TATA BOX-BINDING PROTEIN-ASSOCIATED FACTOR RNA POLYMERASE I SUBUNIT B"/>
    <property type="match status" value="1"/>
</dbReference>
<dbReference type="EMBL" id="BABT02000179">
    <property type="protein sequence ID" value="GAA99075.1"/>
    <property type="molecule type" value="Genomic_DNA"/>
</dbReference>
<evidence type="ECO:0000256" key="6">
    <source>
        <dbReference type="ARBA" id="ARBA00023015"/>
    </source>
</evidence>
<organism evidence="14 15">
    <name type="scientific">Mixia osmundae (strain CBS 9802 / IAM 14324 / JCM 22182 / KY 12970)</name>
    <dbReference type="NCBI Taxonomy" id="764103"/>
    <lineage>
        <taxon>Eukaryota</taxon>
        <taxon>Fungi</taxon>
        <taxon>Dikarya</taxon>
        <taxon>Basidiomycota</taxon>
        <taxon>Pucciniomycotina</taxon>
        <taxon>Mixiomycetes</taxon>
        <taxon>Mixiales</taxon>
        <taxon>Mixiaceae</taxon>
        <taxon>Mixia</taxon>
    </lineage>
</organism>
<dbReference type="Proteomes" id="UP000009131">
    <property type="component" value="Unassembled WGS sequence"/>
</dbReference>
<dbReference type="InParanoid" id="G7E8B5"/>
<evidence type="ECO:0000256" key="2">
    <source>
        <dbReference type="ARBA" id="ARBA00006899"/>
    </source>
</evidence>
<protein>
    <recommendedName>
        <fullName evidence="16">RRN7-type domain-containing protein</fullName>
    </recommendedName>
</protein>
<feature type="domain" description="RRN7-type" evidence="11">
    <location>
        <begin position="3"/>
        <end position="31"/>
    </location>
</feature>
<dbReference type="InterPro" id="IPR021752">
    <property type="entry name" value="TF_Rrn7_Zf"/>
</dbReference>
<keyword evidence="7" id="KW-0238">DNA-binding</keyword>
<dbReference type="InterPro" id="IPR033599">
    <property type="entry name" value="TAF1B/Rrn7"/>
</dbReference>
<evidence type="ECO:0000256" key="4">
    <source>
        <dbReference type="ARBA" id="ARBA00022771"/>
    </source>
</evidence>
<evidence type="ECO:0000256" key="5">
    <source>
        <dbReference type="ARBA" id="ARBA00022833"/>
    </source>
</evidence>